<evidence type="ECO:0000313" key="8">
    <source>
        <dbReference type="Proteomes" id="UP000410492"/>
    </source>
</evidence>
<dbReference type="PANTHER" id="PTHR11266">
    <property type="entry name" value="PEROXISOMAL MEMBRANE PROTEIN 2, PXMP2 MPV17"/>
    <property type="match status" value="1"/>
</dbReference>
<evidence type="ECO:0000256" key="3">
    <source>
        <dbReference type="ARBA" id="ARBA00022692"/>
    </source>
</evidence>
<dbReference type="InterPro" id="IPR007248">
    <property type="entry name" value="Mpv17_PMP22"/>
</dbReference>
<keyword evidence="4 6" id="KW-1133">Transmembrane helix</keyword>
<dbReference type="EMBL" id="CAACVG010008653">
    <property type="protein sequence ID" value="VEN50575.1"/>
    <property type="molecule type" value="Genomic_DNA"/>
</dbReference>
<dbReference type="Pfam" id="PF04117">
    <property type="entry name" value="Mpv17_PMP22"/>
    <property type="match status" value="1"/>
</dbReference>
<keyword evidence="3 6" id="KW-0812">Transmembrane</keyword>
<dbReference type="PANTHER" id="PTHR11266:SF80">
    <property type="entry name" value="PEROXISOMAL MEMBRANE PROTEIN 2"/>
    <property type="match status" value="1"/>
</dbReference>
<comment type="similarity">
    <text evidence="2 6">Belongs to the peroxisomal membrane protein PXMP2/4 family.</text>
</comment>
<evidence type="ECO:0000256" key="4">
    <source>
        <dbReference type="ARBA" id="ARBA00022989"/>
    </source>
</evidence>
<organism evidence="7 8">
    <name type="scientific">Callosobruchus maculatus</name>
    <name type="common">Southern cowpea weevil</name>
    <name type="synonym">Pulse bruchid</name>
    <dbReference type="NCBI Taxonomy" id="64391"/>
    <lineage>
        <taxon>Eukaryota</taxon>
        <taxon>Metazoa</taxon>
        <taxon>Ecdysozoa</taxon>
        <taxon>Arthropoda</taxon>
        <taxon>Hexapoda</taxon>
        <taxon>Insecta</taxon>
        <taxon>Pterygota</taxon>
        <taxon>Neoptera</taxon>
        <taxon>Endopterygota</taxon>
        <taxon>Coleoptera</taxon>
        <taxon>Polyphaga</taxon>
        <taxon>Cucujiformia</taxon>
        <taxon>Chrysomeloidea</taxon>
        <taxon>Chrysomelidae</taxon>
        <taxon>Bruchinae</taxon>
        <taxon>Bruchini</taxon>
        <taxon>Callosobruchus</taxon>
    </lineage>
</organism>
<reference evidence="7 8" key="1">
    <citation type="submission" date="2019-01" db="EMBL/GenBank/DDBJ databases">
        <authorList>
            <person name="Sayadi A."/>
        </authorList>
    </citation>
    <scope>NUCLEOTIDE SEQUENCE [LARGE SCALE GENOMIC DNA]</scope>
</reference>
<dbReference type="AlphaFoldDB" id="A0A653CRP6"/>
<sequence length="188" mass="21371">MALSKPVINALSFYFGQLFEHPIRTKAITCAVIATTGNLASQKLSGAKALDYHSLLAYGIYGLALGGTVPHYFYSFLDWAVPEDASFGIAKKLLLERLLYSPLYQAFTLYALARLEGKDHNGAVEQLQHLYWPVLTSSWKYLTVIHLINLSVVPPMLRVLIINLMGFFWTIYIANKRRQEKMREDKKK</sequence>
<gene>
    <name evidence="7" type="ORF">CALMAC_LOCUS11299</name>
</gene>
<evidence type="ECO:0008006" key="9">
    <source>
        <dbReference type="Google" id="ProtNLM"/>
    </source>
</evidence>
<dbReference type="Proteomes" id="UP000410492">
    <property type="component" value="Unassembled WGS sequence"/>
</dbReference>
<comment type="subcellular location">
    <subcellularLocation>
        <location evidence="1">Membrane</location>
        <topology evidence="1">Multi-pass membrane protein</topology>
    </subcellularLocation>
</comment>
<dbReference type="OrthoDB" id="860at2759"/>
<evidence type="ECO:0000256" key="5">
    <source>
        <dbReference type="ARBA" id="ARBA00023136"/>
    </source>
</evidence>
<name>A0A653CRP6_CALMS</name>
<feature type="transmembrane region" description="Helical" evidence="6">
    <location>
        <begin position="156"/>
        <end position="174"/>
    </location>
</feature>
<evidence type="ECO:0000256" key="6">
    <source>
        <dbReference type="RuleBase" id="RU363053"/>
    </source>
</evidence>
<dbReference type="GO" id="GO:0005778">
    <property type="term" value="C:peroxisomal membrane"/>
    <property type="evidence" value="ECO:0007669"/>
    <property type="project" value="TreeGrafter"/>
</dbReference>
<evidence type="ECO:0000256" key="1">
    <source>
        <dbReference type="ARBA" id="ARBA00004141"/>
    </source>
</evidence>
<keyword evidence="8" id="KW-1185">Reference proteome</keyword>
<evidence type="ECO:0000313" key="7">
    <source>
        <dbReference type="EMBL" id="VEN50575.1"/>
    </source>
</evidence>
<feature type="transmembrane region" description="Helical" evidence="6">
    <location>
        <begin position="55"/>
        <end position="74"/>
    </location>
</feature>
<evidence type="ECO:0000256" key="2">
    <source>
        <dbReference type="ARBA" id="ARBA00006824"/>
    </source>
</evidence>
<keyword evidence="5 6" id="KW-0472">Membrane</keyword>
<proteinExistence type="inferred from homology"/>
<accession>A0A653CRP6</accession>
<protein>
    <recommendedName>
        <fullName evidence="9">Peroxisomal membrane protein 2</fullName>
    </recommendedName>
</protein>